<feature type="compositionally biased region" description="Low complexity" evidence="3">
    <location>
        <begin position="397"/>
        <end position="406"/>
    </location>
</feature>
<comment type="caution">
    <text evidence="5">The sequence shown here is derived from an EMBL/GenBank/DDBJ whole genome shotgun (WGS) entry which is preliminary data.</text>
</comment>
<evidence type="ECO:0000259" key="4">
    <source>
        <dbReference type="SMART" id="SM01017"/>
    </source>
</evidence>
<comment type="similarity">
    <text evidence="1">Belongs to the arrestin family.</text>
</comment>
<dbReference type="AlphaFoldDB" id="A0AAW1DAP5"/>
<dbReference type="Proteomes" id="UP001461498">
    <property type="component" value="Unassembled WGS sequence"/>
</dbReference>
<keyword evidence="6" id="KW-1185">Reference proteome</keyword>
<accession>A0AAW1DAP5</accession>
<dbReference type="EMBL" id="JAPXFL010000005">
    <property type="protein sequence ID" value="KAK9505992.1"/>
    <property type="molecule type" value="Genomic_DNA"/>
</dbReference>
<dbReference type="Pfam" id="PF00339">
    <property type="entry name" value="Arrestin_N"/>
    <property type="match status" value="1"/>
</dbReference>
<dbReference type="InterPro" id="IPR011021">
    <property type="entry name" value="Arrestin-like_N"/>
</dbReference>
<dbReference type="Gene3D" id="2.60.40.640">
    <property type="match status" value="2"/>
</dbReference>
<dbReference type="SUPFAM" id="SSF81296">
    <property type="entry name" value="E set domains"/>
    <property type="match status" value="2"/>
</dbReference>
<dbReference type="PANTHER" id="PTHR11188:SF176">
    <property type="entry name" value="ARRESTIN DOMAIN-CONTAINING PROTEIN 1"/>
    <property type="match status" value="1"/>
</dbReference>
<dbReference type="GO" id="GO:0005737">
    <property type="term" value="C:cytoplasm"/>
    <property type="evidence" value="ECO:0007669"/>
    <property type="project" value="TreeGrafter"/>
</dbReference>
<name>A0AAW1DAP5_9HEMI</name>
<keyword evidence="2" id="KW-0716">Sensory transduction</keyword>
<dbReference type="SMART" id="SM01017">
    <property type="entry name" value="Arrestin_C"/>
    <property type="match status" value="1"/>
</dbReference>
<evidence type="ECO:0000256" key="2">
    <source>
        <dbReference type="ARBA" id="ARBA00022606"/>
    </source>
</evidence>
<dbReference type="GO" id="GO:0015031">
    <property type="term" value="P:protein transport"/>
    <property type="evidence" value="ECO:0007669"/>
    <property type="project" value="TreeGrafter"/>
</dbReference>
<gene>
    <name evidence="5" type="ORF">O3M35_008011</name>
</gene>
<dbReference type="PANTHER" id="PTHR11188">
    <property type="entry name" value="ARRESTIN DOMAIN CONTAINING PROTEIN"/>
    <property type="match status" value="1"/>
</dbReference>
<proteinExistence type="inferred from homology"/>
<reference evidence="5 6" key="1">
    <citation type="submission" date="2022-12" db="EMBL/GenBank/DDBJ databases">
        <title>Chromosome-level genome assembly of true bugs.</title>
        <authorList>
            <person name="Ma L."/>
            <person name="Li H."/>
        </authorList>
    </citation>
    <scope>NUCLEOTIDE SEQUENCE [LARGE SCALE GENOMIC DNA]</scope>
    <source>
        <strain evidence="5">Lab_2022b</strain>
    </source>
</reference>
<feature type="domain" description="Arrestin C-terminal-like" evidence="4">
    <location>
        <begin position="179"/>
        <end position="312"/>
    </location>
</feature>
<evidence type="ECO:0000313" key="6">
    <source>
        <dbReference type="Proteomes" id="UP001461498"/>
    </source>
</evidence>
<sequence>MHVRKFCISLDDPEGCYCTGSRLTGRILLWLNKTKDIRGIKIKFGGKAHVSWQNTEHRNQFDERKRSKEVFYSGRERYVNYEFFIVGGDHSKISIAGGYEQAYPFYIDIPAGIPSSFRGKYGYIRYTITARLVKNWIFDTKEKIPIEVYSPKDLNCYPSAGLPVNRKEEKTFFTVFHSTQGPLIMNASLPQTGFVTEQDIPLTVQIINNSSLNVDSIEVKIMKVTQWKVHLPRSDSRNVKTELANRILPGVSINETKKFLEIFNCGHFYIPNLDACSIINESFYIKVKACVHSIYRKGIKIKIPIMFGTVPVCNQQYRNSISSYSEFGSNYDLTSSLPPDWNPELANQFSTLSEQYISIDPPPYSVAISMPAVSPQYYSTPPIQTWTSPAVVQPNLSTNESTTSSTDKPVISYNKSAETAPSAPPQYDN</sequence>
<dbReference type="Pfam" id="PF02752">
    <property type="entry name" value="Arrestin_C"/>
    <property type="match status" value="1"/>
</dbReference>
<dbReference type="InterPro" id="IPR014752">
    <property type="entry name" value="Arrestin-like_C"/>
</dbReference>
<dbReference type="InterPro" id="IPR011022">
    <property type="entry name" value="Arrestin_C-like"/>
</dbReference>
<organism evidence="5 6">
    <name type="scientific">Rhynocoris fuscipes</name>
    <dbReference type="NCBI Taxonomy" id="488301"/>
    <lineage>
        <taxon>Eukaryota</taxon>
        <taxon>Metazoa</taxon>
        <taxon>Ecdysozoa</taxon>
        <taxon>Arthropoda</taxon>
        <taxon>Hexapoda</taxon>
        <taxon>Insecta</taxon>
        <taxon>Pterygota</taxon>
        <taxon>Neoptera</taxon>
        <taxon>Paraneoptera</taxon>
        <taxon>Hemiptera</taxon>
        <taxon>Heteroptera</taxon>
        <taxon>Panheteroptera</taxon>
        <taxon>Cimicomorpha</taxon>
        <taxon>Reduviidae</taxon>
        <taxon>Harpactorinae</taxon>
        <taxon>Harpactorini</taxon>
        <taxon>Rhynocoris</taxon>
    </lineage>
</organism>
<feature type="region of interest" description="Disordered" evidence="3">
    <location>
        <begin position="394"/>
        <end position="429"/>
    </location>
</feature>
<dbReference type="InterPro" id="IPR050357">
    <property type="entry name" value="Arrestin_domain-protein"/>
</dbReference>
<protein>
    <recommendedName>
        <fullName evidence="4">Arrestin C-terminal-like domain-containing protein</fullName>
    </recommendedName>
</protein>
<dbReference type="InterPro" id="IPR014756">
    <property type="entry name" value="Ig_E-set"/>
</dbReference>
<evidence type="ECO:0000313" key="5">
    <source>
        <dbReference type="EMBL" id="KAK9505992.1"/>
    </source>
</evidence>
<evidence type="ECO:0000256" key="3">
    <source>
        <dbReference type="SAM" id="MobiDB-lite"/>
    </source>
</evidence>
<evidence type="ECO:0000256" key="1">
    <source>
        <dbReference type="ARBA" id="ARBA00005298"/>
    </source>
</evidence>